<evidence type="ECO:0000256" key="4">
    <source>
        <dbReference type="ARBA" id="ARBA00022840"/>
    </source>
</evidence>
<dbReference type="RefSeq" id="WP_184690143.1">
    <property type="nucleotide sequence ID" value="NZ_JACHJN010000003.1"/>
</dbReference>
<evidence type="ECO:0000256" key="1">
    <source>
        <dbReference type="ARBA" id="ARBA00005417"/>
    </source>
</evidence>
<dbReference type="GO" id="GO:0005524">
    <property type="term" value="F:ATP binding"/>
    <property type="evidence" value="ECO:0007669"/>
    <property type="project" value="UniProtKB-KW"/>
</dbReference>
<comment type="similarity">
    <text evidence="1">Belongs to the ABC transporter superfamily.</text>
</comment>
<evidence type="ECO:0000256" key="3">
    <source>
        <dbReference type="ARBA" id="ARBA00022741"/>
    </source>
</evidence>
<reference evidence="6 7" key="1">
    <citation type="submission" date="2020-08" db="EMBL/GenBank/DDBJ databases">
        <title>Genomic Encyclopedia of Type Strains, Phase III (KMG-III): the genomes of soil and plant-associated and newly described type strains.</title>
        <authorList>
            <person name="Whitman W."/>
        </authorList>
    </citation>
    <scope>NUCLEOTIDE SEQUENCE [LARGE SCALE GENOMIC DNA]</scope>
    <source>
        <strain evidence="6 7">CECT 8640</strain>
    </source>
</reference>
<dbReference type="PANTHER" id="PTHR43335:SF4">
    <property type="entry name" value="ABC TRANSPORTER, ATP-BINDING PROTEIN"/>
    <property type="match status" value="1"/>
</dbReference>
<comment type="caution">
    <text evidence="6">The sequence shown here is derived from an EMBL/GenBank/DDBJ whole genome shotgun (WGS) entry which is preliminary data.</text>
</comment>
<dbReference type="Pfam" id="PF00005">
    <property type="entry name" value="ABC_tran"/>
    <property type="match status" value="1"/>
</dbReference>
<protein>
    <submittedName>
        <fullName evidence="6">ABC-2 type transport system ATP-binding protein</fullName>
    </submittedName>
</protein>
<dbReference type="SMART" id="SM00382">
    <property type="entry name" value="AAA"/>
    <property type="match status" value="1"/>
</dbReference>
<evidence type="ECO:0000256" key="2">
    <source>
        <dbReference type="ARBA" id="ARBA00022448"/>
    </source>
</evidence>
<gene>
    <name evidence="6" type="ORF">FHS29_001865</name>
</gene>
<dbReference type="InterPro" id="IPR017871">
    <property type="entry name" value="ABC_transporter-like_CS"/>
</dbReference>
<dbReference type="EMBL" id="JACHJN010000003">
    <property type="protein sequence ID" value="MBB5955284.1"/>
    <property type="molecule type" value="Genomic_DNA"/>
</dbReference>
<feature type="domain" description="ABC transporter" evidence="5">
    <location>
        <begin position="2"/>
        <end position="227"/>
    </location>
</feature>
<dbReference type="PROSITE" id="PS50893">
    <property type="entry name" value="ABC_TRANSPORTER_2"/>
    <property type="match status" value="1"/>
</dbReference>
<dbReference type="Gene3D" id="3.40.50.300">
    <property type="entry name" value="P-loop containing nucleotide triphosphate hydrolases"/>
    <property type="match status" value="1"/>
</dbReference>
<keyword evidence="3" id="KW-0547">Nucleotide-binding</keyword>
<evidence type="ECO:0000259" key="5">
    <source>
        <dbReference type="PROSITE" id="PS50893"/>
    </source>
</evidence>
<sequence>MIEATGLSKVYGTRTAVDDLSFRVRPGLITGFLGPNGAGKSTTMRLVLGLDRPTSGTATVNGRRYHELDHPLREVGALLDVRSAHPGRSARSHLRILAASNGIPFRRVDEVLGRTGLEDVADKRVKTFSLGMSQRFGLATALLGDPHTLLLDEPLNGLDVTGIHWVRNLLRTLADEGRTVLVSSHLMVEVEGTADRLVVIGRGRLIADTETRRFIDGAQENRVRVETPHADALTTVLEMAGGNVERRSPDVLVVTRLKRSEVGELAAQNALSLHGLGDESGSLEEAFMKITGASVEYDGKAY</sequence>
<dbReference type="SUPFAM" id="SSF52540">
    <property type="entry name" value="P-loop containing nucleoside triphosphate hydrolases"/>
    <property type="match status" value="1"/>
</dbReference>
<keyword evidence="7" id="KW-1185">Reference proteome</keyword>
<dbReference type="InterPro" id="IPR003439">
    <property type="entry name" value="ABC_transporter-like_ATP-bd"/>
</dbReference>
<dbReference type="AlphaFoldDB" id="A0A841CFZ6"/>
<accession>A0A841CFZ6</accession>
<keyword evidence="2" id="KW-0813">Transport</keyword>
<organism evidence="6 7">
    <name type="scientific">Saccharothrix tamanrassetensis</name>
    <dbReference type="NCBI Taxonomy" id="1051531"/>
    <lineage>
        <taxon>Bacteria</taxon>
        <taxon>Bacillati</taxon>
        <taxon>Actinomycetota</taxon>
        <taxon>Actinomycetes</taxon>
        <taxon>Pseudonocardiales</taxon>
        <taxon>Pseudonocardiaceae</taxon>
        <taxon>Saccharothrix</taxon>
    </lineage>
</organism>
<dbReference type="Proteomes" id="UP000547510">
    <property type="component" value="Unassembled WGS sequence"/>
</dbReference>
<evidence type="ECO:0000313" key="7">
    <source>
        <dbReference type="Proteomes" id="UP000547510"/>
    </source>
</evidence>
<keyword evidence="4 6" id="KW-0067">ATP-binding</keyword>
<dbReference type="InterPro" id="IPR027417">
    <property type="entry name" value="P-loop_NTPase"/>
</dbReference>
<evidence type="ECO:0000313" key="6">
    <source>
        <dbReference type="EMBL" id="MBB5955284.1"/>
    </source>
</evidence>
<dbReference type="PANTHER" id="PTHR43335">
    <property type="entry name" value="ABC TRANSPORTER, ATP-BINDING PROTEIN"/>
    <property type="match status" value="1"/>
</dbReference>
<proteinExistence type="inferred from homology"/>
<dbReference type="PROSITE" id="PS00211">
    <property type="entry name" value="ABC_TRANSPORTER_1"/>
    <property type="match status" value="1"/>
</dbReference>
<dbReference type="GO" id="GO:0016887">
    <property type="term" value="F:ATP hydrolysis activity"/>
    <property type="evidence" value="ECO:0007669"/>
    <property type="project" value="InterPro"/>
</dbReference>
<name>A0A841CFZ6_9PSEU</name>
<dbReference type="InterPro" id="IPR003593">
    <property type="entry name" value="AAA+_ATPase"/>
</dbReference>